<accession>A0A6A5T8C2</accession>
<evidence type="ECO:0000256" key="1">
    <source>
        <dbReference type="SAM" id="MobiDB-lite"/>
    </source>
</evidence>
<feature type="compositionally biased region" description="Basic residues" evidence="1">
    <location>
        <begin position="7"/>
        <end position="20"/>
    </location>
</feature>
<sequence length="220" mass="24011">MDEQSRRHQRRGGKRRRRQRVTVAGKRSWKGKSGGGKETVVWVRQTGGELSRTQMRPLGSLFGIVGIIVPVLYLGWVGIGAGGRHISPQPVPADSLGEVVRARMTLRGGNLTGNNFLLRHTDPKKDCYAICFIWSRLCRTGRHARAGVVALLLWQCLRADGEHLTTRIATAPLAASQPCAAWAGGSAPSLLYVQEPQGQPKLPRALEICVHGRASSTVPR</sequence>
<keyword evidence="2" id="KW-0472">Membrane</keyword>
<keyword evidence="4" id="KW-1185">Reference proteome</keyword>
<protein>
    <submittedName>
        <fullName evidence="3">Uncharacterized protein</fullName>
    </submittedName>
</protein>
<evidence type="ECO:0000313" key="4">
    <source>
        <dbReference type="Proteomes" id="UP000800035"/>
    </source>
</evidence>
<name>A0A6A5T8C2_9PLEO</name>
<keyword evidence="2" id="KW-1133">Transmembrane helix</keyword>
<dbReference type="EMBL" id="ML977040">
    <property type="protein sequence ID" value="KAF1949205.1"/>
    <property type="molecule type" value="Genomic_DNA"/>
</dbReference>
<gene>
    <name evidence="3" type="ORF">CC80DRAFT_540453</name>
</gene>
<keyword evidence="2" id="KW-0812">Transmembrane</keyword>
<feature type="region of interest" description="Disordered" evidence="1">
    <location>
        <begin position="1"/>
        <end position="36"/>
    </location>
</feature>
<dbReference type="Proteomes" id="UP000800035">
    <property type="component" value="Unassembled WGS sequence"/>
</dbReference>
<evidence type="ECO:0000256" key="2">
    <source>
        <dbReference type="SAM" id="Phobius"/>
    </source>
</evidence>
<evidence type="ECO:0000313" key="3">
    <source>
        <dbReference type="EMBL" id="KAF1949205.1"/>
    </source>
</evidence>
<feature type="transmembrane region" description="Helical" evidence="2">
    <location>
        <begin position="58"/>
        <end position="79"/>
    </location>
</feature>
<reference evidence="3" key="1">
    <citation type="journal article" date="2020" name="Stud. Mycol.">
        <title>101 Dothideomycetes genomes: a test case for predicting lifestyles and emergence of pathogens.</title>
        <authorList>
            <person name="Haridas S."/>
            <person name="Albert R."/>
            <person name="Binder M."/>
            <person name="Bloem J."/>
            <person name="Labutti K."/>
            <person name="Salamov A."/>
            <person name="Andreopoulos B."/>
            <person name="Baker S."/>
            <person name="Barry K."/>
            <person name="Bills G."/>
            <person name="Bluhm B."/>
            <person name="Cannon C."/>
            <person name="Castanera R."/>
            <person name="Culley D."/>
            <person name="Daum C."/>
            <person name="Ezra D."/>
            <person name="Gonzalez J."/>
            <person name="Henrissat B."/>
            <person name="Kuo A."/>
            <person name="Liang C."/>
            <person name="Lipzen A."/>
            <person name="Lutzoni F."/>
            <person name="Magnuson J."/>
            <person name="Mondo S."/>
            <person name="Nolan M."/>
            <person name="Ohm R."/>
            <person name="Pangilinan J."/>
            <person name="Park H.-J."/>
            <person name="Ramirez L."/>
            <person name="Alfaro M."/>
            <person name="Sun H."/>
            <person name="Tritt A."/>
            <person name="Yoshinaga Y."/>
            <person name="Zwiers L.-H."/>
            <person name="Turgeon B."/>
            <person name="Goodwin S."/>
            <person name="Spatafora J."/>
            <person name="Crous P."/>
            <person name="Grigoriev I."/>
        </authorList>
    </citation>
    <scope>NUCLEOTIDE SEQUENCE</scope>
    <source>
        <strain evidence="3">CBS 675.92</strain>
    </source>
</reference>
<proteinExistence type="predicted"/>
<dbReference type="AlphaFoldDB" id="A0A6A5T8C2"/>
<organism evidence="3 4">
    <name type="scientific">Byssothecium circinans</name>
    <dbReference type="NCBI Taxonomy" id="147558"/>
    <lineage>
        <taxon>Eukaryota</taxon>
        <taxon>Fungi</taxon>
        <taxon>Dikarya</taxon>
        <taxon>Ascomycota</taxon>
        <taxon>Pezizomycotina</taxon>
        <taxon>Dothideomycetes</taxon>
        <taxon>Pleosporomycetidae</taxon>
        <taxon>Pleosporales</taxon>
        <taxon>Massarineae</taxon>
        <taxon>Massarinaceae</taxon>
        <taxon>Byssothecium</taxon>
    </lineage>
</organism>